<dbReference type="SUPFAM" id="SSF53474">
    <property type="entry name" value="alpha/beta-Hydrolases"/>
    <property type="match status" value="1"/>
</dbReference>
<dbReference type="PANTHER" id="PTHR43265">
    <property type="entry name" value="ESTERASE ESTD"/>
    <property type="match status" value="1"/>
</dbReference>
<dbReference type="Proteomes" id="UP000291822">
    <property type="component" value="Unassembled WGS sequence"/>
</dbReference>
<keyword evidence="3" id="KW-1185">Reference proteome</keyword>
<evidence type="ECO:0000259" key="1">
    <source>
        <dbReference type="Pfam" id="PF12146"/>
    </source>
</evidence>
<dbReference type="Pfam" id="PF12146">
    <property type="entry name" value="Hydrolase_4"/>
    <property type="match status" value="1"/>
</dbReference>
<dbReference type="RefSeq" id="WP_131413155.1">
    <property type="nucleotide sequence ID" value="NZ_SJTG01000006.1"/>
</dbReference>
<name>A0A4R0YP39_9GAMM</name>
<organism evidence="2 3">
    <name type="scientific">Dyella soli</name>
    <dbReference type="NCBI Taxonomy" id="522319"/>
    <lineage>
        <taxon>Bacteria</taxon>
        <taxon>Pseudomonadati</taxon>
        <taxon>Pseudomonadota</taxon>
        <taxon>Gammaproteobacteria</taxon>
        <taxon>Lysobacterales</taxon>
        <taxon>Rhodanobacteraceae</taxon>
        <taxon>Dyella</taxon>
    </lineage>
</organism>
<comment type="caution">
    <text evidence="2">The sequence shown here is derived from an EMBL/GenBank/DDBJ whole genome shotgun (WGS) entry which is preliminary data.</text>
</comment>
<dbReference type="InterPro" id="IPR029058">
    <property type="entry name" value="AB_hydrolase_fold"/>
</dbReference>
<evidence type="ECO:0000313" key="2">
    <source>
        <dbReference type="EMBL" id="TCI06435.1"/>
    </source>
</evidence>
<evidence type="ECO:0000313" key="3">
    <source>
        <dbReference type="Proteomes" id="UP000291822"/>
    </source>
</evidence>
<dbReference type="InterPro" id="IPR053145">
    <property type="entry name" value="AB_hydrolase_Est10"/>
</dbReference>
<dbReference type="EMBL" id="SJTG01000006">
    <property type="protein sequence ID" value="TCI06435.1"/>
    <property type="molecule type" value="Genomic_DNA"/>
</dbReference>
<protein>
    <submittedName>
        <fullName evidence="2">Alpha/beta hydrolase</fullName>
    </submittedName>
</protein>
<accession>A0A4R0YP39</accession>
<dbReference type="Gene3D" id="3.40.50.1820">
    <property type="entry name" value="alpha/beta hydrolase"/>
    <property type="match status" value="1"/>
</dbReference>
<reference evidence="2 3" key="1">
    <citation type="submission" date="2019-02" db="EMBL/GenBank/DDBJ databases">
        <title>Dyella amyloliquefaciens sp. nov., isolated from forest soil.</title>
        <authorList>
            <person name="Gao Z.-H."/>
            <person name="Qiu L.-H."/>
        </authorList>
    </citation>
    <scope>NUCLEOTIDE SEQUENCE [LARGE SCALE GENOMIC DNA]</scope>
    <source>
        <strain evidence="2 3">KACC 12747</strain>
    </source>
</reference>
<proteinExistence type="predicted"/>
<dbReference type="InterPro" id="IPR022742">
    <property type="entry name" value="Hydrolase_4"/>
</dbReference>
<sequence length="442" mass="47653">MLTVLFAALMGSALPASDCHVGAYRLADGGSLDIGPAKGADLRWRRIDGTTGKLTRGANDAWTSTTGWTDRPDGKDVVFTDCAKGSLTFGGVKGQRIALEVHDGVFTGEGGTRLAGRLILPAGKGKVPIVVLVHGSETSSARVDDAMQRQLPAEGVGAFVYDKRGTGESEGKYTQDYSVLANDAVAAVAEARRLAGPRAGRVGYRGGSQGGWVAPLAATRTRVDFVMVGYGLAISPLEEDREAVAFQLQLKGYDQATIDKAWELSDAVGLILSSHLTQGFDQLDAARAKYRNEPWYKDVRGDFSYLVLPYTADEIREKGKAYMFGTPWHYDAMPVLETLGTPQLWMLAEDDIDAPSRETLRRLHALQAKGRPITTALFAHAEHGMYEFELAPDGTRLSTRQPEGYMRMTLDFARGALRAPYGASQMDFPADAGTARSAAPTP</sequence>
<dbReference type="PANTHER" id="PTHR43265:SF1">
    <property type="entry name" value="ESTERASE ESTD"/>
    <property type="match status" value="1"/>
</dbReference>
<gene>
    <name evidence="2" type="ORF">EZM97_33670</name>
</gene>
<dbReference type="AlphaFoldDB" id="A0A4R0YP39"/>
<dbReference type="GO" id="GO:0052689">
    <property type="term" value="F:carboxylic ester hydrolase activity"/>
    <property type="evidence" value="ECO:0007669"/>
    <property type="project" value="TreeGrafter"/>
</dbReference>
<feature type="domain" description="Serine aminopeptidase S33" evidence="1">
    <location>
        <begin position="129"/>
        <end position="223"/>
    </location>
</feature>
<keyword evidence="2" id="KW-0378">Hydrolase</keyword>